<sequence>MSSKITKALVLKVTLRHDNNHIVRLFNHNGVFDLVANGLHKPLSKNRANLHPGSIVEIEYFGARLKGSIGRLKTANMLQIFDMTNYSNSSYFNSLEKLFSNIKESNHLFELYLRTFEYLSKDNNKKLLTFFYAQSMFYFGINPSYDGCRICKSRNNLISFDLYKGGFLCNKHFIEVENNSVEYLSAVW</sequence>
<evidence type="ECO:0000259" key="4">
    <source>
        <dbReference type="Pfam" id="PF11967"/>
    </source>
</evidence>
<dbReference type="PANTHER" id="PTHR33991:SF1">
    <property type="entry name" value="DNA REPAIR PROTEIN RECO"/>
    <property type="match status" value="1"/>
</dbReference>
<reference evidence="6" key="1">
    <citation type="submission" date="2018-06" db="EMBL/GenBank/DDBJ databases">
        <authorList>
            <consortium name="Pathogen Informatics"/>
        </authorList>
    </citation>
    <scope>NUCLEOTIDE SEQUENCE [LARGE SCALE GENOMIC DNA]</scope>
    <source>
        <strain evidence="6">NCTC10132</strain>
    </source>
</reference>
<evidence type="ECO:0000313" key="6">
    <source>
        <dbReference type="Proteomes" id="UP000257559"/>
    </source>
</evidence>
<dbReference type="InterPro" id="IPR012340">
    <property type="entry name" value="NA-bd_OB-fold"/>
</dbReference>
<organism evidence="5 6">
    <name type="scientific">Mycoplasmopsis edwardii</name>
    <dbReference type="NCBI Taxonomy" id="53558"/>
    <lineage>
        <taxon>Bacteria</taxon>
        <taxon>Bacillati</taxon>
        <taxon>Mycoplasmatota</taxon>
        <taxon>Mycoplasmoidales</taxon>
        <taxon>Metamycoplasmataceae</taxon>
        <taxon>Mycoplasmopsis</taxon>
    </lineage>
</organism>
<dbReference type="NCBIfam" id="TIGR00613">
    <property type="entry name" value="reco"/>
    <property type="match status" value="1"/>
</dbReference>
<dbReference type="Pfam" id="PF02565">
    <property type="entry name" value="RecO_C"/>
    <property type="match status" value="1"/>
</dbReference>
<dbReference type="AlphaFoldDB" id="A0A3B0PJL7"/>
<feature type="non-terminal residue" evidence="5">
    <location>
        <position position="188"/>
    </location>
</feature>
<dbReference type="PANTHER" id="PTHR33991">
    <property type="entry name" value="DNA REPAIR PROTEIN RECO"/>
    <property type="match status" value="1"/>
</dbReference>
<evidence type="ECO:0000256" key="2">
    <source>
        <dbReference type="ARBA" id="ARBA00023172"/>
    </source>
</evidence>
<evidence type="ECO:0000313" key="5">
    <source>
        <dbReference type="EMBL" id="SYV96829.1"/>
    </source>
</evidence>
<dbReference type="InterPro" id="IPR003717">
    <property type="entry name" value="RecO"/>
</dbReference>
<dbReference type="Pfam" id="PF11967">
    <property type="entry name" value="RecO_N"/>
    <property type="match status" value="1"/>
</dbReference>
<dbReference type="SUPFAM" id="SSF50249">
    <property type="entry name" value="Nucleic acid-binding proteins"/>
    <property type="match status" value="1"/>
</dbReference>
<proteinExistence type="predicted"/>
<name>A0A3B0PJL7_9BACT</name>
<dbReference type="Proteomes" id="UP000257559">
    <property type="component" value="Chromosome"/>
</dbReference>
<dbReference type="GO" id="GO:0006302">
    <property type="term" value="P:double-strand break repair"/>
    <property type="evidence" value="ECO:0007669"/>
    <property type="project" value="TreeGrafter"/>
</dbReference>
<evidence type="ECO:0000256" key="3">
    <source>
        <dbReference type="ARBA" id="ARBA00023204"/>
    </source>
</evidence>
<dbReference type="GO" id="GO:0006310">
    <property type="term" value="P:DNA recombination"/>
    <property type="evidence" value="ECO:0007669"/>
    <property type="project" value="UniProtKB-KW"/>
</dbReference>
<dbReference type="GO" id="GO:0043590">
    <property type="term" value="C:bacterial nucleoid"/>
    <property type="evidence" value="ECO:0007669"/>
    <property type="project" value="TreeGrafter"/>
</dbReference>
<keyword evidence="1" id="KW-0227">DNA damage</keyword>
<dbReference type="KEGG" id="medw:NCTC10132_00163"/>
<dbReference type="Gene3D" id="2.40.50.140">
    <property type="entry name" value="Nucleic acid-binding proteins"/>
    <property type="match status" value="1"/>
</dbReference>
<keyword evidence="6" id="KW-1185">Reference proteome</keyword>
<dbReference type="InterPro" id="IPR037278">
    <property type="entry name" value="ARFGAP/RecO"/>
</dbReference>
<feature type="domain" description="DNA replication/recombination mediator RecO N-terminal" evidence="4">
    <location>
        <begin position="1"/>
        <end position="81"/>
    </location>
</feature>
<keyword evidence="3" id="KW-0234">DNA repair</keyword>
<accession>A0A3B0PJL7</accession>
<dbReference type="EMBL" id="LS991951">
    <property type="protein sequence ID" value="SYV96829.1"/>
    <property type="molecule type" value="Genomic_DNA"/>
</dbReference>
<keyword evidence="2" id="KW-0233">DNA recombination</keyword>
<evidence type="ECO:0000256" key="1">
    <source>
        <dbReference type="ARBA" id="ARBA00022763"/>
    </source>
</evidence>
<gene>
    <name evidence="5" type="primary">recO</name>
    <name evidence="5" type="ORF">NCTC10132_00163</name>
</gene>
<protein>
    <submittedName>
        <fullName evidence="5">Recombinational DNA repair protein O</fullName>
    </submittedName>
</protein>
<dbReference type="SUPFAM" id="SSF57863">
    <property type="entry name" value="ArfGap/RecO-like zinc finger"/>
    <property type="match status" value="1"/>
</dbReference>
<dbReference type="InterPro" id="IPR022572">
    <property type="entry name" value="DNA_rep/recomb_RecO_N"/>
</dbReference>